<dbReference type="KEGG" id="cni:Calni_1792"/>
<dbReference type="GO" id="GO:0005737">
    <property type="term" value="C:cytoplasm"/>
    <property type="evidence" value="ECO:0007669"/>
    <property type="project" value="UniProtKB-SubCell"/>
</dbReference>
<reference key="1">
    <citation type="submission" date="2010-11" db="EMBL/GenBank/DDBJ databases">
        <title>The complete genome of chromosome of Calditerrivibrio nitroreducens DSM 19672.</title>
        <authorList>
            <consortium name="US DOE Joint Genome Institute (JGI-PGF)"/>
            <person name="Lucas S."/>
            <person name="Copeland A."/>
            <person name="Lapidus A."/>
            <person name="Bruce D."/>
            <person name="Goodwin L."/>
            <person name="Pitluck S."/>
            <person name="Kyrpides N."/>
            <person name="Mavromatis K."/>
            <person name="Ivanova N."/>
            <person name="Mikhailova N."/>
            <person name="Zeytun A."/>
            <person name="Brettin T."/>
            <person name="Detter J.C."/>
            <person name="Tapia R."/>
            <person name="Han C."/>
            <person name="Land M."/>
            <person name="Hauser L."/>
            <person name="Markowitz V."/>
            <person name="Cheng J.-F."/>
            <person name="Hugenholtz P."/>
            <person name="Woyke T."/>
            <person name="Wu D."/>
            <person name="Spring S."/>
            <person name="Schroeder M."/>
            <person name="Brambilla E."/>
            <person name="Klenk H.-P."/>
            <person name="Eisen J.A."/>
        </authorList>
    </citation>
    <scope>NUCLEOTIDE SEQUENCE [LARGE SCALE GENOMIC DNA]</scope>
    <source>
        <strain>DSM 19672</strain>
    </source>
</reference>
<dbReference type="NCBIfam" id="TIGR00057">
    <property type="entry name" value="L-threonylcarbamoyladenylate synthase"/>
    <property type="match status" value="1"/>
</dbReference>
<comment type="catalytic activity">
    <reaction evidence="12 13">
        <text>L-threonine + hydrogencarbonate + ATP = L-threonylcarbamoyladenylate + diphosphate + H2O</text>
        <dbReference type="Rhea" id="RHEA:36407"/>
        <dbReference type="ChEBI" id="CHEBI:15377"/>
        <dbReference type="ChEBI" id="CHEBI:17544"/>
        <dbReference type="ChEBI" id="CHEBI:30616"/>
        <dbReference type="ChEBI" id="CHEBI:33019"/>
        <dbReference type="ChEBI" id="CHEBI:57926"/>
        <dbReference type="ChEBI" id="CHEBI:73682"/>
        <dbReference type="EC" id="2.7.7.87"/>
    </reaction>
</comment>
<dbReference type="GO" id="GO:0008033">
    <property type="term" value="P:tRNA processing"/>
    <property type="evidence" value="ECO:0007669"/>
    <property type="project" value="UniProtKB-KW"/>
</dbReference>
<dbReference type="Proteomes" id="UP000007039">
    <property type="component" value="Chromosome"/>
</dbReference>
<keyword evidence="9 13" id="KW-0547">Nucleotide-binding</keyword>
<gene>
    <name evidence="16" type="ordered locus">Calni_1792</name>
</gene>
<evidence type="ECO:0000256" key="9">
    <source>
        <dbReference type="ARBA" id="ARBA00022741"/>
    </source>
</evidence>
<feature type="domain" description="YrdC-like" evidence="15">
    <location>
        <begin position="18"/>
        <end position="203"/>
    </location>
</feature>
<dbReference type="GO" id="GO:0005524">
    <property type="term" value="F:ATP binding"/>
    <property type="evidence" value="ECO:0007669"/>
    <property type="project" value="UniProtKB-UniRule"/>
</dbReference>
<evidence type="ECO:0000313" key="16">
    <source>
        <dbReference type="EMBL" id="ADR19697.1"/>
    </source>
</evidence>
<dbReference type="HOGENOM" id="CLU_031397_0_0_0"/>
<dbReference type="InterPro" id="IPR050156">
    <property type="entry name" value="TC-AMP_synthase_SUA5"/>
</dbReference>
<dbReference type="InterPro" id="IPR010923">
    <property type="entry name" value="T(6)A37_SUA5"/>
</dbReference>
<evidence type="ECO:0000256" key="13">
    <source>
        <dbReference type="PIRNR" id="PIRNR004930"/>
    </source>
</evidence>
<comment type="similarity">
    <text evidence="2 13">Belongs to the SUA5 family.</text>
</comment>
<evidence type="ECO:0000256" key="5">
    <source>
        <dbReference type="ARBA" id="ARBA00022490"/>
    </source>
</evidence>
<evidence type="ECO:0000259" key="15">
    <source>
        <dbReference type="PROSITE" id="PS51163"/>
    </source>
</evidence>
<dbReference type="PROSITE" id="PS51163">
    <property type="entry name" value="YRDC"/>
    <property type="match status" value="1"/>
</dbReference>
<feature type="binding site" evidence="14">
    <location>
        <position position="185"/>
    </location>
    <ligand>
        <name>L-threonine</name>
        <dbReference type="ChEBI" id="CHEBI:57926"/>
    </ligand>
</feature>
<feature type="binding site" evidence="14">
    <location>
        <position position="40"/>
    </location>
    <ligand>
        <name>L-threonine</name>
        <dbReference type="ChEBI" id="CHEBI:57926"/>
    </ligand>
</feature>
<reference evidence="16 17" key="2">
    <citation type="journal article" date="2011" name="Stand. Genomic Sci.">
        <title>Complete genome sequence of Calditerrivibrio nitroreducens type strain (Yu37-1).</title>
        <authorList>
            <person name="Pitluck S."/>
            <person name="Sikorski J."/>
            <person name="Zeytun A."/>
            <person name="Lapidus A."/>
            <person name="Nolan M."/>
            <person name="Lucas S."/>
            <person name="Hammon N."/>
            <person name="Deshpande S."/>
            <person name="Cheng J.F."/>
            <person name="Tapia R."/>
            <person name="Han C."/>
            <person name="Goodwin L."/>
            <person name="Liolios K."/>
            <person name="Pagani I."/>
            <person name="Ivanova N."/>
            <person name="Mavromatis K."/>
            <person name="Pati A."/>
            <person name="Chen A."/>
            <person name="Palaniappan K."/>
            <person name="Hauser L."/>
            <person name="Chang Y.J."/>
            <person name="Jeffries C.D."/>
            <person name="Detter J.C."/>
            <person name="Brambilla E."/>
            <person name="Djao O.D."/>
            <person name="Rohde M."/>
            <person name="Spring S."/>
            <person name="Goker M."/>
            <person name="Woyke T."/>
            <person name="Bristow J."/>
            <person name="Eisen J.A."/>
            <person name="Markowitz V."/>
            <person name="Hugenholtz P."/>
            <person name="Kyrpides N.C."/>
            <person name="Klenk H.P."/>
            <person name="Land M."/>
        </authorList>
    </citation>
    <scope>NUCLEOTIDE SEQUENCE [LARGE SCALE GENOMIC DNA]</scope>
    <source>
        <strain evidence="17">DSM 19672 / NBRC 101217 / Yu37-1</strain>
    </source>
</reference>
<keyword evidence="10 13" id="KW-0067">ATP-binding</keyword>
<evidence type="ECO:0000256" key="10">
    <source>
        <dbReference type="ARBA" id="ARBA00022840"/>
    </source>
</evidence>
<dbReference type="PANTHER" id="PTHR17490">
    <property type="entry name" value="SUA5"/>
    <property type="match status" value="1"/>
</dbReference>
<organism evidence="16 17">
    <name type="scientific">Calditerrivibrio nitroreducens (strain DSM 19672 / NBRC 101217 / Yu37-1)</name>
    <dbReference type="NCBI Taxonomy" id="768670"/>
    <lineage>
        <taxon>Bacteria</taxon>
        <taxon>Pseudomonadati</taxon>
        <taxon>Deferribacterota</taxon>
        <taxon>Deferribacteres</taxon>
        <taxon>Deferribacterales</taxon>
        <taxon>Calditerrivibrionaceae</taxon>
    </lineage>
</organism>
<evidence type="ECO:0000256" key="11">
    <source>
        <dbReference type="ARBA" id="ARBA00029774"/>
    </source>
</evidence>
<accession>E4TGB0</accession>
<evidence type="ECO:0000256" key="7">
    <source>
        <dbReference type="ARBA" id="ARBA00022694"/>
    </source>
</evidence>
<evidence type="ECO:0000256" key="6">
    <source>
        <dbReference type="ARBA" id="ARBA00022679"/>
    </source>
</evidence>
<feature type="binding site" evidence="14">
    <location>
        <position position="122"/>
    </location>
    <ligand>
        <name>L-threonine</name>
        <dbReference type="ChEBI" id="CHEBI:57926"/>
    </ligand>
</feature>
<keyword evidence="6 13" id="KW-0808">Transferase</keyword>
<keyword evidence="17" id="KW-1185">Reference proteome</keyword>
<dbReference type="PANTHER" id="PTHR17490:SF16">
    <property type="entry name" value="THREONYLCARBAMOYL-AMP SYNTHASE"/>
    <property type="match status" value="1"/>
</dbReference>
<keyword evidence="5 13" id="KW-0963">Cytoplasm</keyword>
<dbReference type="Gene3D" id="3.40.50.11030">
    <property type="entry name" value="Threonylcarbamoyl-AMP synthase, C-terminal domain"/>
    <property type="match status" value="1"/>
</dbReference>
<dbReference type="EC" id="2.7.7.87" evidence="3 13"/>
<feature type="binding site" evidence="14">
    <location>
        <position position="147"/>
    </location>
    <ligand>
        <name>ATP</name>
        <dbReference type="ChEBI" id="CHEBI:30616"/>
    </ligand>
</feature>
<dbReference type="Pfam" id="PF03481">
    <property type="entry name" value="Sua5_C"/>
    <property type="match status" value="1"/>
</dbReference>
<dbReference type="InterPro" id="IPR006070">
    <property type="entry name" value="Sua5-like_dom"/>
</dbReference>
<feature type="binding site" evidence="14">
    <location>
        <position position="234"/>
    </location>
    <ligand>
        <name>ATP</name>
        <dbReference type="ChEBI" id="CHEBI:30616"/>
    </ligand>
</feature>
<dbReference type="RefSeq" id="WP_013451907.1">
    <property type="nucleotide sequence ID" value="NC_014758.1"/>
</dbReference>
<dbReference type="SUPFAM" id="SSF55821">
    <property type="entry name" value="YrdC/RibB"/>
    <property type="match status" value="1"/>
</dbReference>
<feature type="binding site" evidence="14">
    <location>
        <position position="126"/>
    </location>
    <ligand>
        <name>L-threonine</name>
        <dbReference type="ChEBI" id="CHEBI:57926"/>
    </ligand>
</feature>
<dbReference type="PIRSF" id="PIRSF004930">
    <property type="entry name" value="Tln_factor_SUA5"/>
    <property type="match status" value="1"/>
</dbReference>
<sequence length="341" mass="37613">MKNKLPTKIITLTEENFKEALKIASEIISNGGIAVIPTETVYGIAASIYNSDAIQKIFEAKNRPMDNPLIVHISDPKQLNDLTDEINETSRKLIQQFWPGPLTLIFKAKEGVDKKVTGGLNTIAVRMPDNAFTLKLIEMTGPLAAPSANISGKPSGTEISDIFEELNGKVDVIVDEGIVRCGLESTVINTLINPPVILRKGTISKEMIEKVVGVVTFSSPGEGTISPGTKYKHYAPGVKTTYIKKISSPDHFNLLMGTISKDKKIGIIHFGLDIEGSYKNIKIENLSGNPEYASKFFYRTLRKMEKSVDEIIILPLPEHHGLWISLEDRIERGSDKIIDVI</sequence>
<evidence type="ECO:0000256" key="3">
    <source>
        <dbReference type="ARBA" id="ARBA00012584"/>
    </source>
</evidence>
<evidence type="ECO:0000256" key="4">
    <source>
        <dbReference type="ARBA" id="ARBA00015492"/>
    </source>
</evidence>
<evidence type="ECO:0000256" key="8">
    <source>
        <dbReference type="ARBA" id="ARBA00022695"/>
    </source>
</evidence>
<dbReference type="GO" id="GO:0061710">
    <property type="term" value="F:L-threonylcarbamoyladenylate synthase"/>
    <property type="evidence" value="ECO:0007669"/>
    <property type="project" value="UniProtKB-EC"/>
</dbReference>
<feature type="binding site" evidence="14">
    <location>
        <position position="67"/>
    </location>
    <ligand>
        <name>ATP</name>
        <dbReference type="ChEBI" id="CHEBI:30616"/>
    </ligand>
</feature>
<protein>
    <recommendedName>
        <fullName evidence="4 13">Threonylcarbamoyl-AMP synthase</fullName>
        <shortName evidence="13">TC-AMP synthase</shortName>
        <ecNumber evidence="3 13">2.7.7.87</ecNumber>
    </recommendedName>
    <alternativeName>
        <fullName evidence="11 13">L-threonylcarbamoyladenylate synthase</fullName>
    </alternativeName>
</protein>
<dbReference type="AlphaFoldDB" id="E4TGB0"/>
<feature type="binding site" evidence="14">
    <location>
        <position position="155"/>
    </location>
    <ligand>
        <name>ATP</name>
        <dbReference type="ChEBI" id="CHEBI:30616"/>
    </ligand>
</feature>
<dbReference type="GO" id="GO:0006450">
    <property type="term" value="P:regulation of translational fidelity"/>
    <property type="evidence" value="ECO:0007669"/>
    <property type="project" value="TreeGrafter"/>
</dbReference>
<feature type="binding site" evidence="14">
    <location>
        <position position="72"/>
    </location>
    <ligand>
        <name>L-threonine</name>
        <dbReference type="ChEBI" id="CHEBI:57926"/>
    </ligand>
</feature>
<feature type="binding site" evidence="14">
    <location>
        <position position="145"/>
    </location>
    <ligand>
        <name>L-threonine</name>
        <dbReference type="ChEBI" id="CHEBI:57926"/>
    </ligand>
</feature>
<evidence type="ECO:0000313" key="17">
    <source>
        <dbReference type="Proteomes" id="UP000007039"/>
    </source>
</evidence>
<dbReference type="InterPro" id="IPR017945">
    <property type="entry name" value="DHBP_synth_RibB-like_a/b_dom"/>
</dbReference>
<keyword evidence="7 13" id="KW-0819">tRNA processing</keyword>
<feature type="binding site" evidence="14">
    <location>
        <position position="199"/>
    </location>
    <ligand>
        <name>ATP</name>
        <dbReference type="ChEBI" id="CHEBI:30616"/>
    </ligand>
</feature>
<evidence type="ECO:0000256" key="12">
    <source>
        <dbReference type="ARBA" id="ARBA00048366"/>
    </source>
</evidence>
<dbReference type="eggNOG" id="COG0009">
    <property type="taxonomic scope" value="Bacteria"/>
</dbReference>
<feature type="binding site" evidence="14">
    <location>
        <position position="63"/>
    </location>
    <ligand>
        <name>ATP</name>
        <dbReference type="ChEBI" id="CHEBI:30616"/>
    </ligand>
</feature>
<proteinExistence type="inferred from homology"/>
<dbReference type="Pfam" id="PF01300">
    <property type="entry name" value="Sua5_yciO_yrdC"/>
    <property type="match status" value="1"/>
</dbReference>
<comment type="function">
    <text evidence="13">Required for the formation of a threonylcarbamoyl group on adenosine at position 37 (t(6)A37) in tRNAs that read codons beginning with adenine.</text>
</comment>
<evidence type="ECO:0000256" key="14">
    <source>
        <dbReference type="PIRSR" id="PIRSR004930-1"/>
    </source>
</evidence>
<dbReference type="STRING" id="768670.Calni_1792"/>
<dbReference type="GO" id="GO:0000049">
    <property type="term" value="F:tRNA binding"/>
    <property type="evidence" value="ECO:0007669"/>
    <property type="project" value="TreeGrafter"/>
</dbReference>
<dbReference type="OrthoDB" id="9814580at2"/>
<dbReference type="InterPro" id="IPR005145">
    <property type="entry name" value="Sua5_C"/>
</dbReference>
<name>E4TGB0_CALNY</name>
<dbReference type="Gene3D" id="3.90.870.10">
    <property type="entry name" value="DHBP synthase"/>
    <property type="match status" value="1"/>
</dbReference>
<evidence type="ECO:0000256" key="1">
    <source>
        <dbReference type="ARBA" id="ARBA00004496"/>
    </source>
</evidence>
<keyword evidence="8 13" id="KW-0548">Nucleotidyltransferase</keyword>
<comment type="subcellular location">
    <subcellularLocation>
        <location evidence="1 13">Cytoplasm</location>
    </subcellularLocation>
</comment>
<dbReference type="InterPro" id="IPR038385">
    <property type="entry name" value="Sua5/YwlC_C"/>
</dbReference>
<dbReference type="GO" id="GO:0003725">
    <property type="term" value="F:double-stranded RNA binding"/>
    <property type="evidence" value="ECO:0007669"/>
    <property type="project" value="UniProtKB-UniRule"/>
</dbReference>
<dbReference type="EMBL" id="CP002347">
    <property type="protein sequence ID" value="ADR19697.1"/>
    <property type="molecule type" value="Genomic_DNA"/>
</dbReference>
<evidence type="ECO:0000256" key="2">
    <source>
        <dbReference type="ARBA" id="ARBA00007663"/>
    </source>
</evidence>